<sequence>MTLSTNTRDSRISYKLKDKGDDEAMFIDMDFDV</sequence>
<comment type="caution">
    <text evidence="1">The sequence shown here is derived from an EMBL/GenBank/DDBJ whole genome shotgun (WGS) entry which is preliminary data.</text>
</comment>
<evidence type="ECO:0000313" key="1">
    <source>
        <dbReference type="EMBL" id="EJW95687.1"/>
    </source>
</evidence>
<feature type="non-terminal residue" evidence="1">
    <location>
        <position position="33"/>
    </location>
</feature>
<accession>J9G1K1</accession>
<gene>
    <name evidence="1" type="ORF">EVA_16206</name>
</gene>
<reference evidence="1" key="1">
    <citation type="journal article" date="2012" name="PLoS ONE">
        <title>Gene sets for utilization of primary and secondary nutrition supplies in the distal gut of endangered iberian lynx.</title>
        <authorList>
            <person name="Alcaide M."/>
            <person name="Messina E."/>
            <person name="Richter M."/>
            <person name="Bargiela R."/>
            <person name="Peplies J."/>
            <person name="Huws S.A."/>
            <person name="Newbold C.J."/>
            <person name="Golyshin P.N."/>
            <person name="Simon M.A."/>
            <person name="Lopez G."/>
            <person name="Yakimov M.M."/>
            <person name="Ferrer M."/>
        </authorList>
    </citation>
    <scope>NUCLEOTIDE SEQUENCE</scope>
</reference>
<proteinExistence type="predicted"/>
<dbReference type="AlphaFoldDB" id="J9G1K1"/>
<organism evidence="1">
    <name type="scientific">gut metagenome</name>
    <dbReference type="NCBI Taxonomy" id="749906"/>
    <lineage>
        <taxon>unclassified sequences</taxon>
        <taxon>metagenomes</taxon>
        <taxon>organismal metagenomes</taxon>
    </lineage>
</organism>
<dbReference type="EMBL" id="AMCI01005675">
    <property type="protein sequence ID" value="EJW95687.1"/>
    <property type="molecule type" value="Genomic_DNA"/>
</dbReference>
<name>J9G1K1_9ZZZZ</name>
<protein>
    <submittedName>
        <fullName evidence="1">Uncharacterized protein</fullName>
    </submittedName>
</protein>